<reference evidence="1" key="1">
    <citation type="journal article" date="2020" name="ISME J.">
        <title>Gammaproteobacteria mediating utilization of methyl-, sulfur- and petroleum organic compounds in deep ocean hydrothermal plumes.</title>
        <authorList>
            <person name="Zhou Z."/>
            <person name="Liu Y."/>
            <person name="Pan J."/>
            <person name="Cron B.R."/>
            <person name="Toner B.M."/>
            <person name="Anantharaman K."/>
            <person name="Breier J.A."/>
            <person name="Dick G.J."/>
            <person name="Li M."/>
        </authorList>
    </citation>
    <scope>NUCLEOTIDE SEQUENCE</scope>
    <source>
        <strain evidence="1">SZUA-1476</strain>
    </source>
</reference>
<sequence>MELLEKFKRHYGKNLLEVALLGDTWPFVAKDGNRVGVETSQLWEGIEAIMHPIFGKFKILYAGYLRKILSEIDGMKCIYSPIKLWR</sequence>
<dbReference type="AlphaFoldDB" id="A0A833E2B3"/>
<organism evidence="1 2">
    <name type="scientific">Thermococcus paralvinellae</name>
    <dbReference type="NCBI Taxonomy" id="582419"/>
    <lineage>
        <taxon>Archaea</taxon>
        <taxon>Methanobacteriati</taxon>
        <taxon>Methanobacteriota</taxon>
        <taxon>Thermococci</taxon>
        <taxon>Thermococcales</taxon>
        <taxon>Thermococcaceae</taxon>
        <taxon>Thermococcus</taxon>
    </lineage>
</organism>
<name>A0A833E2B3_9EURY</name>
<protein>
    <submittedName>
        <fullName evidence="1">Uncharacterized protein</fullName>
    </submittedName>
</protein>
<gene>
    <name evidence="1" type="ORF">EYH24_06000</name>
</gene>
<dbReference type="EMBL" id="DQUR01000202">
    <property type="protein sequence ID" value="HIP89465.1"/>
    <property type="molecule type" value="Genomic_DNA"/>
</dbReference>
<proteinExistence type="predicted"/>
<evidence type="ECO:0000313" key="2">
    <source>
        <dbReference type="Proteomes" id="UP000653692"/>
    </source>
</evidence>
<evidence type="ECO:0000313" key="1">
    <source>
        <dbReference type="EMBL" id="HIP89465.1"/>
    </source>
</evidence>
<dbReference type="Proteomes" id="UP000653692">
    <property type="component" value="Unassembled WGS sequence"/>
</dbReference>
<accession>A0A833E2B3</accession>
<comment type="caution">
    <text evidence="1">The sequence shown here is derived from an EMBL/GenBank/DDBJ whole genome shotgun (WGS) entry which is preliminary data.</text>
</comment>